<accession>A0ABQ1RYM4</accession>
<name>A0ABQ1RYM4_9MICO</name>
<evidence type="ECO:0000313" key="2">
    <source>
        <dbReference type="Proteomes" id="UP000629365"/>
    </source>
</evidence>
<keyword evidence="2" id="KW-1185">Reference proteome</keyword>
<comment type="caution">
    <text evidence="1">The sequence shown here is derived from an EMBL/GenBank/DDBJ whole genome shotgun (WGS) entry which is preliminary data.</text>
</comment>
<sequence length="102" mass="11349">MSIAFITKYLNDHPCVDCGVSDLRVLDFDHRPGGNKRDGVMQLVRNGFGLSIIEDEISKCDVRCRNCHAIVTYERMGNNWRSTAAGRSVPPPGCDTTVLHDL</sequence>
<proteinExistence type="predicted"/>
<dbReference type="EMBL" id="BMCM01000004">
    <property type="protein sequence ID" value="GGD83472.1"/>
    <property type="molecule type" value="Genomic_DNA"/>
</dbReference>
<reference evidence="2" key="1">
    <citation type="journal article" date="2019" name="Int. J. Syst. Evol. Microbiol.">
        <title>The Global Catalogue of Microorganisms (GCM) 10K type strain sequencing project: providing services to taxonomists for standard genome sequencing and annotation.</title>
        <authorList>
            <consortium name="The Broad Institute Genomics Platform"/>
            <consortium name="The Broad Institute Genome Sequencing Center for Infectious Disease"/>
            <person name="Wu L."/>
            <person name="Ma J."/>
        </authorList>
    </citation>
    <scope>NUCLEOTIDE SEQUENCE [LARGE SCALE GENOMIC DNA]</scope>
    <source>
        <strain evidence="2">CCM 7640</strain>
    </source>
</reference>
<gene>
    <name evidence="1" type="ORF">GCM10007269_27960</name>
</gene>
<evidence type="ECO:0000313" key="1">
    <source>
        <dbReference type="EMBL" id="GGD83472.1"/>
    </source>
</evidence>
<organism evidence="1 2">
    <name type="scientific">Microbacterium murale</name>
    <dbReference type="NCBI Taxonomy" id="1081040"/>
    <lineage>
        <taxon>Bacteria</taxon>
        <taxon>Bacillati</taxon>
        <taxon>Actinomycetota</taxon>
        <taxon>Actinomycetes</taxon>
        <taxon>Micrococcales</taxon>
        <taxon>Microbacteriaceae</taxon>
        <taxon>Microbacterium</taxon>
    </lineage>
</organism>
<dbReference type="RefSeq" id="WP_188437179.1">
    <property type="nucleotide sequence ID" value="NZ_BMCM01000004.1"/>
</dbReference>
<protein>
    <submittedName>
        <fullName evidence="1">Uncharacterized protein</fullName>
    </submittedName>
</protein>
<dbReference type="Proteomes" id="UP000629365">
    <property type="component" value="Unassembled WGS sequence"/>
</dbReference>